<keyword evidence="6" id="KW-1185">Reference proteome</keyword>
<evidence type="ECO:0000256" key="2">
    <source>
        <dbReference type="ARBA" id="ARBA00022723"/>
    </source>
</evidence>
<gene>
    <name evidence="5" type="ORF">BTIS_1332</name>
</gene>
<dbReference type="PANTHER" id="PTHR45953">
    <property type="entry name" value="IDURONATE 2-SULFATASE"/>
    <property type="match status" value="1"/>
</dbReference>
<feature type="domain" description="Sulfatase N-terminal" evidence="4">
    <location>
        <begin position="17"/>
        <end position="380"/>
    </location>
</feature>
<dbReference type="CDD" id="cd16033">
    <property type="entry name" value="sulfatase_like"/>
    <property type="match status" value="1"/>
</dbReference>
<dbReference type="GO" id="GO:0046872">
    <property type="term" value="F:metal ion binding"/>
    <property type="evidence" value="ECO:0007669"/>
    <property type="project" value="UniProtKB-KW"/>
</dbReference>
<accession>A0A261FEW0</accession>
<dbReference type="EMBL" id="MWWV01000007">
    <property type="protein sequence ID" value="OZG57679.1"/>
    <property type="molecule type" value="Genomic_DNA"/>
</dbReference>
<dbReference type="SUPFAM" id="SSF53649">
    <property type="entry name" value="Alkaline phosphatase-like"/>
    <property type="match status" value="1"/>
</dbReference>
<dbReference type="Proteomes" id="UP000216444">
    <property type="component" value="Unassembled WGS sequence"/>
</dbReference>
<comment type="caution">
    <text evidence="5">The sequence shown here is derived from an EMBL/GenBank/DDBJ whole genome shotgun (WGS) entry which is preliminary data.</text>
</comment>
<dbReference type="PROSITE" id="PS00523">
    <property type="entry name" value="SULFATASE_1"/>
    <property type="match status" value="1"/>
</dbReference>
<evidence type="ECO:0000259" key="4">
    <source>
        <dbReference type="Pfam" id="PF00884"/>
    </source>
</evidence>
<dbReference type="InterPro" id="IPR024607">
    <property type="entry name" value="Sulfatase_CS"/>
</dbReference>
<organism evidence="5 6">
    <name type="scientific">Bifidobacterium tissieri</name>
    <dbReference type="NCBI Taxonomy" id="1630162"/>
    <lineage>
        <taxon>Bacteria</taxon>
        <taxon>Bacillati</taxon>
        <taxon>Actinomycetota</taxon>
        <taxon>Actinomycetes</taxon>
        <taxon>Bifidobacteriales</taxon>
        <taxon>Bifidobacteriaceae</taxon>
        <taxon>Bifidobacterium</taxon>
    </lineage>
</organism>
<comment type="similarity">
    <text evidence="1">Belongs to the sulfatase family.</text>
</comment>
<dbReference type="AlphaFoldDB" id="A0A261FEW0"/>
<protein>
    <submittedName>
        <fullName evidence="5">Sulfatase</fullName>
    </submittedName>
</protein>
<evidence type="ECO:0000313" key="5">
    <source>
        <dbReference type="EMBL" id="OZG57679.1"/>
    </source>
</evidence>
<dbReference type="PANTHER" id="PTHR45953:SF1">
    <property type="entry name" value="IDURONATE 2-SULFATASE"/>
    <property type="match status" value="1"/>
</dbReference>
<dbReference type="InterPro" id="IPR000917">
    <property type="entry name" value="Sulfatase_N"/>
</dbReference>
<evidence type="ECO:0000313" key="6">
    <source>
        <dbReference type="Proteomes" id="UP000216444"/>
    </source>
</evidence>
<name>A0A261FEW0_9BIFI</name>
<evidence type="ECO:0000256" key="3">
    <source>
        <dbReference type="ARBA" id="ARBA00022801"/>
    </source>
</evidence>
<evidence type="ECO:0000256" key="1">
    <source>
        <dbReference type="ARBA" id="ARBA00008779"/>
    </source>
</evidence>
<dbReference type="Gene3D" id="3.40.720.10">
    <property type="entry name" value="Alkaline Phosphatase, subunit A"/>
    <property type="match status" value="1"/>
</dbReference>
<dbReference type="GO" id="GO:0005737">
    <property type="term" value="C:cytoplasm"/>
    <property type="evidence" value="ECO:0007669"/>
    <property type="project" value="TreeGrafter"/>
</dbReference>
<dbReference type="InterPro" id="IPR017850">
    <property type="entry name" value="Alkaline_phosphatase_core_sf"/>
</dbReference>
<dbReference type="Pfam" id="PF00884">
    <property type="entry name" value="Sulfatase"/>
    <property type="match status" value="1"/>
</dbReference>
<keyword evidence="2" id="KW-0479">Metal-binding</keyword>
<reference evidence="5 6" key="1">
    <citation type="journal article" date="2017" name="BMC Genomics">
        <title>Comparative genomic and phylogenomic analyses of the Bifidobacteriaceae family.</title>
        <authorList>
            <person name="Lugli G.A."/>
            <person name="Milani C."/>
            <person name="Turroni F."/>
            <person name="Duranti S."/>
            <person name="Mancabelli L."/>
            <person name="Mangifesta M."/>
            <person name="Ferrario C."/>
            <person name="Modesto M."/>
            <person name="Mattarelli P."/>
            <person name="Jiri K."/>
            <person name="van Sinderen D."/>
            <person name="Ventura M."/>
        </authorList>
    </citation>
    <scope>NUCLEOTIDE SEQUENCE [LARGE SCALE GENOMIC DNA]</scope>
    <source>
        <strain evidence="5 6">DSM 100201</strain>
    </source>
</reference>
<dbReference type="GO" id="GO:0008484">
    <property type="term" value="F:sulfuric ester hydrolase activity"/>
    <property type="evidence" value="ECO:0007669"/>
    <property type="project" value="TreeGrafter"/>
</dbReference>
<proteinExistence type="inferred from homology"/>
<keyword evidence="3" id="KW-0378">Hydrolase</keyword>
<sequence>MSEPITAIQRIIPANVRNVITFMTDQHRIDTLGCLGNEHARTPNIDSLAADGCRFTKGFTPSAICTPARASMLTGQLPFKHQTLANPEWNIAYSTAIPENDWTYTQELHDHGYNVGMVGKYHCGTNLPDKFGMDDDTFWGAENPVANEEYVAWLEENGLPPVKAHDIWRGKLPGNRDGHIIAARLDQPEEATFERFIADRSIARLRQYAKDYKDTGKPFSLDVHFFGPHLPYFLPDEWFDLIDPNDVTLPQSFGDSLIGKPPVQQNYATYWSTSSFDNDQWKKLIAVYWGYVAMIDFEIGRILDVARELGLMDDTAMFFCADHGEFTGAHRLNDKGPAMYDDIYRIPFIARIPGVTHGNVCDEYVSLIDIPATIMDIAGIDPALVEDGRPLTALAHGDDVPDWRKNIVCEFHGLHFPIQQRMIRTDDFKLVINHESMDELYDLRCDPYELNNVYTVPAYDEIRRNLAAELYRQLRERGDSSFAKWMAAMTDFDIPLENTARSDWDSVAK</sequence>
<dbReference type="RefSeq" id="WP_094663904.1">
    <property type="nucleotide sequence ID" value="NZ_MWWV01000007.1"/>
</dbReference>